<reference evidence="8" key="1">
    <citation type="submission" date="2021-02" db="EMBL/GenBank/DDBJ databases">
        <authorList>
            <person name="Dougan E. K."/>
            <person name="Rhodes N."/>
            <person name="Thang M."/>
            <person name="Chan C."/>
        </authorList>
    </citation>
    <scope>NUCLEOTIDE SEQUENCE</scope>
</reference>
<evidence type="ECO:0000256" key="2">
    <source>
        <dbReference type="ARBA" id="ARBA00022737"/>
    </source>
</evidence>
<dbReference type="OMA" id="YIVGARD"/>
<evidence type="ECO:0008006" key="10">
    <source>
        <dbReference type="Google" id="ProtNLM"/>
    </source>
</evidence>
<comment type="caution">
    <text evidence="8">The sequence shown here is derived from an EMBL/GenBank/DDBJ whole genome shotgun (WGS) entry which is preliminary data.</text>
</comment>
<evidence type="ECO:0000256" key="3">
    <source>
        <dbReference type="ARBA" id="ARBA00023034"/>
    </source>
</evidence>
<dbReference type="Proteomes" id="UP000654075">
    <property type="component" value="Unassembled WGS sequence"/>
</dbReference>
<name>A0A813ERH0_POLGL</name>
<proteinExistence type="predicted"/>
<evidence type="ECO:0000313" key="8">
    <source>
        <dbReference type="EMBL" id="CAE8601617.1"/>
    </source>
</evidence>
<dbReference type="GO" id="GO:0000139">
    <property type="term" value="C:Golgi membrane"/>
    <property type="evidence" value="ECO:0007669"/>
    <property type="project" value="UniProtKB-SubCell"/>
</dbReference>
<sequence length="399" mass="40554">MGAGSSSEHEIGGVRVFKVTPGSPAAEAGLEVFFDFILAINGTKLEPGEQSVFAAKIQESENGAAKLTVYSTRANGTREVTVMPRKWAGSGLLGATVRYDVVDAAENHGIRVLEVFPNSPAAHAGLVPFQDYLLGTPQRVFHDIDELVDVVSANINERLQVYVYNADSETVREAVMVPNIQWGGDGCIGCDIGTGLLHRIPAPRRPPGGNLRAVANGSASAPAGQWGTAGAGLPSPAYPPGAAPPVAAGRPGIPPVPTAAPGTATSLPGIRPGGSWAPAAPAPANPEASPMSPEAMAQLQAQIQQMGISGQAQQAGGLSLPAGYDAYPAQIPPSPTWNGVPPWEGVKAPPSTPLNAAEMPGAVDFSSAMDPSQYANVGGQSPVAGASSPASADHAAALL</sequence>
<dbReference type="Gene3D" id="2.30.42.10">
    <property type="match status" value="2"/>
</dbReference>
<dbReference type="InterPro" id="IPR007583">
    <property type="entry name" value="GRASP55_65"/>
</dbReference>
<keyword evidence="9" id="KW-1185">Reference proteome</keyword>
<feature type="domain" description="PDZ GRASP-type" evidence="7">
    <location>
        <begin position="12"/>
        <end position="102"/>
    </location>
</feature>
<comment type="subcellular location">
    <subcellularLocation>
        <location evidence="1">Golgi apparatus membrane</location>
    </subcellularLocation>
</comment>
<keyword evidence="4" id="KW-0472">Membrane</keyword>
<accession>A0A813ERH0</accession>
<dbReference type="PANTHER" id="PTHR12893:SF0">
    <property type="entry name" value="GRASP65"/>
    <property type="match status" value="1"/>
</dbReference>
<dbReference type="PROSITE" id="PS50106">
    <property type="entry name" value="PDZ"/>
    <property type="match status" value="1"/>
</dbReference>
<feature type="region of interest" description="Disordered" evidence="5">
    <location>
        <begin position="373"/>
        <end position="399"/>
    </location>
</feature>
<evidence type="ECO:0000313" key="9">
    <source>
        <dbReference type="Proteomes" id="UP000654075"/>
    </source>
</evidence>
<evidence type="ECO:0000256" key="1">
    <source>
        <dbReference type="ARBA" id="ARBA00004394"/>
    </source>
</evidence>
<keyword evidence="3" id="KW-0333">Golgi apparatus</keyword>
<dbReference type="InterPro" id="IPR001478">
    <property type="entry name" value="PDZ"/>
</dbReference>
<dbReference type="GO" id="GO:0007030">
    <property type="term" value="P:Golgi organization"/>
    <property type="evidence" value="ECO:0007669"/>
    <property type="project" value="TreeGrafter"/>
</dbReference>
<dbReference type="Pfam" id="PF04495">
    <property type="entry name" value="GRASP55_65"/>
    <property type="match status" value="1"/>
</dbReference>
<dbReference type="SUPFAM" id="SSF50156">
    <property type="entry name" value="PDZ domain-like"/>
    <property type="match status" value="2"/>
</dbReference>
<evidence type="ECO:0000259" key="6">
    <source>
        <dbReference type="PROSITE" id="PS50106"/>
    </source>
</evidence>
<dbReference type="PANTHER" id="PTHR12893">
    <property type="entry name" value="GOLGI REASSEMBLY STACKING PROTEIN GRASP"/>
    <property type="match status" value="1"/>
</dbReference>
<feature type="compositionally biased region" description="Low complexity" evidence="5">
    <location>
        <begin position="377"/>
        <end position="399"/>
    </location>
</feature>
<protein>
    <recommendedName>
        <fullName evidence="10">Golgi reassembly-stacking protein 2</fullName>
    </recommendedName>
</protein>
<gene>
    <name evidence="8" type="ORF">PGLA1383_LOCUS19905</name>
</gene>
<dbReference type="EMBL" id="CAJNNV010013358">
    <property type="protein sequence ID" value="CAE8601617.1"/>
    <property type="molecule type" value="Genomic_DNA"/>
</dbReference>
<evidence type="ECO:0000259" key="7">
    <source>
        <dbReference type="PROSITE" id="PS51865"/>
    </source>
</evidence>
<dbReference type="OrthoDB" id="3318at2759"/>
<keyword evidence="2" id="KW-0677">Repeat</keyword>
<dbReference type="InterPro" id="IPR036034">
    <property type="entry name" value="PDZ_sf"/>
</dbReference>
<organism evidence="8 9">
    <name type="scientific">Polarella glacialis</name>
    <name type="common">Dinoflagellate</name>
    <dbReference type="NCBI Taxonomy" id="89957"/>
    <lineage>
        <taxon>Eukaryota</taxon>
        <taxon>Sar</taxon>
        <taxon>Alveolata</taxon>
        <taxon>Dinophyceae</taxon>
        <taxon>Suessiales</taxon>
        <taxon>Suessiaceae</taxon>
        <taxon>Polarella</taxon>
    </lineage>
</organism>
<feature type="domain" description="PDZ GRASP-type" evidence="7">
    <location>
        <begin position="108"/>
        <end position="197"/>
    </location>
</feature>
<feature type="domain" description="PDZ" evidence="6">
    <location>
        <begin position="1"/>
        <end position="46"/>
    </location>
</feature>
<dbReference type="AlphaFoldDB" id="A0A813ERH0"/>
<evidence type="ECO:0000256" key="4">
    <source>
        <dbReference type="ARBA" id="ARBA00023136"/>
    </source>
</evidence>
<feature type="region of interest" description="Disordered" evidence="5">
    <location>
        <begin position="208"/>
        <end position="263"/>
    </location>
</feature>
<evidence type="ECO:0000256" key="5">
    <source>
        <dbReference type="SAM" id="MobiDB-lite"/>
    </source>
</evidence>
<dbReference type="PROSITE" id="PS51865">
    <property type="entry name" value="PDZ_GRASP"/>
    <property type="match status" value="2"/>
</dbReference>
<dbReference type="InterPro" id="IPR024958">
    <property type="entry name" value="GRASP_PDZ"/>
</dbReference>